<comment type="similarity">
    <text evidence="2">Belongs to the CLPTM1 family.</text>
</comment>
<reference evidence="9" key="1">
    <citation type="journal article" date="2013" name="Nature">
        <title>Pan genome of the phytoplankton Emiliania underpins its global distribution.</title>
        <authorList>
            <person name="Read B.A."/>
            <person name="Kegel J."/>
            <person name="Klute M.J."/>
            <person name="Kuo A."/>
            <person name="Lefebvre S.C."/>
            <person name="Maumus F."/>
            <person name="Mayer C."/>
            <person name="Miller J."/>
            <person name="Monier A."/>
            <person name="Salamov A."/>
            <person name="Young J."/>
            <person name="Aguilar M."/>
            <person name="Claverie J.M."/>
            <person name="Frickenhaus S."/>
            <person name="Gonzalez K."/>
            <person name="Herman E.K."/>
            <person name="Lin Y.C."/>
            <person name="Napier J."/>
            <person name="Ogata H."/>
            <person name="Sarno A.F."/>
            <person name="Shmutz J."/>
            <person name="Schroeder D."/>
            <person name="de Vargas C."/>
            <person name="Verret F."/>
            <person name="von Dassow P."/>
            <person name="Valentin K."/>
            <person name="Van de Peer Y."/>
            <person name="Wheeler G."/>
            <person name="Dacks J.B."/>
            <person name="Delwiche C.F."/>
            <person name="Dyhrman S.T."/>
            <person name="Glockner G."/>
            <person name="John U."/>
            <person name="Richards T."/>
            <person name="Worden A.Z."/>
            <person name="Zhang X."/>
            <person name="Grigoriev I.V."/>
            <person name="Allen A.E."/>
            <person name="Bidle K."/>
            <person name="Borodovsky M."/>
            <person name="Bowler C."/>
            <person name="Brownlee C."/>
            <person name="Cock J.M."/>
            <person name="Elias M."/>
            <person name="Gladyshev V.N."/>
            <person name="Groth M."/>
            <person name="Guda C."/>
            <person name="Hadaegh A."/>
            <person name="Iglesias-Rodriguez M.D."/>
            <person name="Jenkins J."/>
            <person name="Jones B.M."/>
            <person name="Lawson T."/>
            <person name="Leese F."/>
            <person name="Lindquist E."/>
            <person name="Lobanov A."/>
            <person name="Lomsadze A."/>
            <person name="Malik S.B."/>
            <person name="Marsh M.E."/>
            <person name="Mackinder L."/>
            <person name="Mock T."/>
            <person name="Mueller-Roeber B."/>
            <person name="Pagarete A."/>
            <person name="Parker M."/>
            <person name="Probert I."/>
            <person name="Quesneville H."/>
            <person name="Raines C."/>
            <person name="Rensing S.A."/>
            <person name="Riano-Pachon D.M."/>
            <person name="Richier S."/>
            <person name="Rokitta S."/>
            <person name="Shiraiwa Y."/>
            <person name="Soanes D.M."/>
            <person name="van der Giezen M."/>
            <person name="Wahlund T.M."/>
            <person name="Williams B."/>
            <person name="Wilson W."/>
            <person name="Wolfe G."/>
            <person name="Wurch L.L."/>
        </authorList>
    </citation>
    <scope>NUCLEOTIDE SEQUENCE</scope>
</reference>
<name>A0A0D3JIX4_EMIH1</name>
<dbReference type="GO" id="GO:0012505">
    <property type="term" value="C:endomembrane system"/>
    <property type="evidence" value="ECO:0007669"/>
    <property type="project" value="TreeGrafter"/>
</dbReference>
<evidence type="ECO:0000256" key="4">
    <source>
        <dbReference type="ARBA" id="ARBA00022989"/>
    </source>
</evidence>
<dbReference type="PaxDb" id="2903-EOD23459"/>
<keyword evidence="9" id="KW-1185">Reference proteome</keyword>
<feature type="region of interest" description="Disordered" evidence="6">
    <location>
        <begin position="186"/>
        <end position="206"/>
    </location>
</feature>
<comment type="subcellular location">
    <subcellularLocation>
        <location evidence="1">Membrane</location>
        <topology evidence="1">Multi-pass membrane protein</topology>
    </subcellularLocation>
</comment>
<dbReference type="KEGG" id="ehx:EMIHUDRAFT_469524"/>
<feature type="compositionally biased region" description="Polar residues" evidence="6">
    <location>
        <begin position="186"/>
        <end position="198"/>
    </location>
</feature>
<dbReference type="GeneID" id="17269004"/>
<feature type="transmembrane region" description="Helical" evidence="7">
    <location>
        <begin position="394"/>
        <end position="413"/>
    </location>
</feature>
<evidence type="ECO:0000256" key="6">
    <source>
        <dbReference type="SAM" id="MobiDB-lite"/>
    </source>
</evidence>
<dbReference type="InterPro" id="IPR008429">
    <property type="entry name" value="CLPTM1"/>
</dbReference>
<dbReference type="Pfam" id="PF05602">
    <property type="entry name" value="CLPTM1"/>
    <property type="match status" value="1"/>
</dbReference>
<evidence type="ECO:0000256" key="5">
    <source>
        <dbReference type="ARBA" id="ARBA00023136"/>
    </source>
</evidence>
<reference evidence="8" key="2">
    <citation type="submission" date="2024-10" db="UniProtKB">
        <authorList>
            <consortium name="EnsemblProtists"/>
        </authorList>
    </citation>
    <scope>IDENTIFICATION</scope>
</reference>
<accession>A0A0D3JIX4</accession>
<dbReference type="RefSeq" id="XP_005775888.1">
    <property type="nucleotide sequence ID" value="XM_005775831.1"/>
</dbReference>
<keyword evidence="5 7" id="KW-0472">Membrane</keyword>
<evidence type="ECO:0000256" key="1">
    <source>
        <dbReference type="ARBA" id="ARBA00004141"/>
    </source>
</evidence>
<feature type="transmembrane region" description="Helical" evidence="7">
    <location>
        <begin position="477"/>
        <end position="500"/>
    </location>
</feature>
<feature type="transmembrane region" description="Helical" evidence="7">
    <location>
        <begin position="331"/>
        <end position="351"/>
    </location>
</feature>
<feature type="transmembrane region" description="Helical" evidence="7">
    <location>
        <begin position="759"/>
        <end position="780"/>
    </location>
</feature>
<feature type="region of interest" description="Disordered" evidence="6">
    <location>
        <begin position="508"/>
        <end position="537"/>
    </location>
</feature>
<dbReference type="PANTHER" id="PTHR21347">
    <property type="entry name" value="CLEFT LIP AND PALATE ASSOCIATED TRANSMEMBRANE PROTEIN-RELATED"/>
    <property type="match status" value="1"/>
</dbReference>
<evidence type="ECO:0000313" key="9">
    <source>
        <dbReference type="Proteomes" id="UP000013827"/>
    </source>
</evidence>
<dbReference type="EnsemblProtists" id="EOD23459">
    <property type="protein sequence ID" value="EOD23459"/>
    <property type="gene ID" value="EMIHUDRAFT_469524"/>
</dbReference>
<keyword evidence="4 7" id="KW-1133">Transmembrane helix</keyword>
<dbReference type="Proteomes" id="UP000013827">
    <property type="component" value="Unassembled WGS sequence"/>
</dbReference>
<keyword evidence="3 7" id="KW-0812">Transmembrane</keyword>
<organism evidence="8 9">
    <name type="scientific">Emiliania huxleyi (strain CCMP1516)</name>
    <dbReference type="NCBI Taxonomy" id="280463"/>
    <lineage>
        <taxon>Eukaryota</taxon>
        <taxon>Haptista</taxon>
        <taxon>Haptophyta</taxon>
        <taxon>Prymnesiophyceae</taxon>
        <taxon>Isochrysidales</taxon>
        <taxon>Noelaerhabdaceae</taxon>
        <taxon>Emiliania</taxon>
    </lineage>
</organism>
<feature type="transmembrane region" description="Helical" evidence="7">
    <location>
        <begin position="372"/>
        <end position="388"/>
    </location>
</feature>
<dbReference type="eggNOG" id="KOG2489">
    <property type="taxonomic scope" value="Eukaryota"/>
</dbReference>
<dbReference type="PANTHER" id="PTHR21347:SF0">
    <property type="entry name" value="LIPID SCRAMBLASE CLPTM1L"/>
    <property type="match status" value="1"/>
</dbReference>
<dbReference type="GO" id="GO:0016020">
    <property type="term" value="C:membrane"/>
    <property type="evidence" value="ECO:0007669"/>
    <property type="project" value="UniProtKB-SubCell"/>
</dbReference>
<protein>
    <submittedName>
        <fullName evidence="8">Uncharacterized protein</fullName>
    </submittedName>
</protein>
<evidence type="ECO:0000313" key="8">
    <source>
        <dbReference type="EnsemblProtists" id="EOD23459"/>
    </source>
</evidence>
<evidence type="ECO:0000256" key="2">
    <source>
        <dbReference type="ARBA" id="ARBA00009310"/>
    </source>
</evidence>
<feature type="transmembrane region" description="Helical" evidence="7">
    <location>
        <begin position="451"/>
        <end position="471"/>
    </location>
</feature>
<sequence>MALTCGRAALALLAVYVAILSHTLLELFYPSPCRGAACLQPLLRSGAAVDLQAHIDGRLVWSAAGVSSGAGLEDVAFAVPVPAEVRLGSREELHLDFSIALAGQQQPIAHARALLCARRQPRRRSTARMLLAEPAVSSTPGSATSDSAAAAVPAAFASSEQSGVAVSSEQSAASVSSEQSGIAVSSEQSGVAVSSEQSGVAPPNERGEVPHYLYAAASLELRLVADETPHAGPVLPSDGAQVANGVDWSRRVYAPRLYVDELGLLGKHALPLSSDVGKEPPRLRLRLLPISLGRYRATRQLHTALGALQAASGMEAAEFDELRELLSEKRLYRFALMQLIGLLHVVFDALAFRNDVGFWKGREDLRGLSSRGVIFNAGSTLVIFLYLLDGDGVNSIVLATYAFSTALELWKLTKVVAMRRRARGAAGGAGGEGARAEAATERFDEVATRHLTWGLAPLVVGWALYALLHYPHASYSWLLGSLADAIYLFGFIAMTPQLFINYKAPRGAEMARDGPSSPKIPRSSSATRRAPPFPVPLPAPDQPPRFCRRHGAPRKYTRRFEAELPRPPSRQMKSVAHLPWRVLAYKAFNTFIDDAFALMVAMPTAHRVACLRDDLVFLVLLYQRRLYPVDRKRANEFGIAYERDEADVAPARGEGSAGDGAEEGPARGVEAEGEVLAKQYENVVPVDPKVQEEEDKLAPAREWDDDEKFWKPDFWTAVFEDVKDVEYPSIKKVTQTLFISQACTPPTPMRPPPGTRWRWVAFVVVIVLVLVFDALADATIRSVLLGDDFSITMDKILKTAGKTQPM</sequence>
<evidence type="ECO:0000256" key="3">
    <source>
        <dbReference type="ARBA" id="ARBA00022692"/>
    </source>
</evidence>
<evidence type="ECO:0000256" key="7">
    <source>
        <dbReference type="SAM" id="Phobius"/>
    </source>
</evidence>
<dbReference type="AlphaFoldDB" id="A0A0D3JIX4"/>
<proteinExistence type="inferred from homology"/>
<dbReference type="HOGENOM" id="CLU_349658_0_0_1"/>